<evidence type="ECO:0000256" key="11">
    <source>
        <dbReference type="ARBA" id="ARBA00023136"/>
    </source>
</evidence>
<dbReference type="GO" id="GO:0046872">
    <property type="term" value="F:metal ion binding"/>
    <property type="evidence" value="ECO:0007669"/>
    <property type="project" value="UniProtKB-KW"/>
</dbReference>
<evidence type="ECO:0000256" key="2">
    <source>
        <dbReference type="ARBA" id="ARBA00022475"/>
    </source>
</evidence>
<dbReference type="InterPro" id="IPR012340">
    <property type="entry name" value="NA-bd_OB-fold"/>
</dbReference>
<feature type="topological domain" description="Cytoplasmic" evidence="13">
    <location>
        <begin position="1"/>
        <end position="8"/>
    </location>
</feature>
<evidence type="ECO:0000256" key="8">
    <source>
        <dbReference type="ARBA" id="ARBA00022968"/>
    </source>
</evidence>
<organism evidence="17 18">
    <name type="scientific">Colwellia psychrerythraea</name>
    <name type="common">Vibrio psychroerythus</name>
    <dbReference type="NCBI Taxonomy" id="28229"/>
    <lineage>
        <taxon>Bacteria</taxon>
        <taxon>Pseudomonadati</taxon>
        <taxon>Pseudomonadota</taxon>
        <taxon>Gammaproteobacteria</taxon>
        <taxon>Alteromonadales</taxon>
        <taxon>Colwelliaceae</taxon>
        <taxon>Colwellia</taxon>
    </lineage>
</organism>
<feature type="region of interest" description="Disordered" evidence="15">
    <location>
        <begin position="154"/>
        <end position="178"/>
    </location>
</feature>
<evidence type="ECO:0000256" key="12">
    <source>
        <dbReference type="ARBA" id="ARBA00056663"/>
    </source>
</evidence>
<dbReference type="OrthoDB" id="9793584at2"/>
<evidence type="ECO:0000256" key="1">
    <source>
        <dbReference type="ARBA" id="ARBA00004533"/>
    </source>
</evidence>
<dbReference type="InterPro" id="IPR036127">
    <property type="entry name" value="CcmE-like_sf"/>
</dbReference>
<dbReference type="GO" id="GO:0017003">
    <property type="term" value="P:protein-heme linkage"/>
    <property type="evidence" value="ECO:0007669"/>
    <property type="project" value="UniProtKB-UniRule"/>
</dbReference>
<keyword evidence="7 13" id="KW-0201">Cytochrome c-type biogenesis</keyword>
<gene>
    <name evidence="13" type="primary">ccmE</name>
    <name evidence="13" type="synonym">cycJ</name>
    <name evidence="17" type="ORF">GAB14E_3688</name>
</gene>
<keyword evidence="4 13" id="KW-0349">Heme</keyword>
<evidence type="ECO:0000256" key="4">
    <source>
        <dbReference type="ARBA" id="ARBA00022617"/>
    </source>
</evidence>
<evidence type="ECO:0000256" key="9">
    <source>
        <dbReference type="ARBA" id="ARBA00022989"/>
    </source>
</evidence>
<dbReference type="Gene3D" id="2.40.50.140">
    <property type="entry name" value="Nucleic acid-binding proteins"/>
    <property type="match status" value="1"/>
</dbReference>
<dbReference type="GO" id="GO:0020037">
    <property type="term" value="F:heme binding"/>
    <property type="evidence" value="ECO:0007669"/>
    <property type="project" value="InterPro"/>
</dbReference>
<evidence type="ECO:0000256" key="10">
    <source>
        <dbReference type="ARBA" id="ARBA00023004"/>
    </source>
</evidence>
<keyword evidence="6 13" id="KW-0479">Metal-binding</keyword>
<evidence type="ECO:0000313" key="17">
    <source>
        <dbReference type="EMBL" id="KGJ90445.1"/>
    </source>
</evidence>
<feature type="transmembrane region" description="Helical" evidence="16">
    <location>
        <begin position="9"/>
        <end position="30"/>
    </location>
</feature>
<feature type="binding site" description="covalent" evidence="13 14">
    <location>
        <position position="143"/>
    </location>
    <ligand>
        <name>heme</name>
        <dbReference type="ChEBI" id="CHEBI:30413"/>
    </ligand>
</feature>
<dbReference type="PANTHER" id="PTHR34128:SF2">
    <property type="entry name" value="CYTOCHROME C-TYPE BIOGENESIS PROTEIN CCME HOMOLOG, MITOCHONDRIAL"/>
    <property type="match status" value="1"/>
</dbReference>
<dbReference type="RefSeq" id="WP_033083583.1">
    <property type="nucleotide sequence ID" value="NZ_JQEC01000047.1"/>
</dbReference>
<dbReference type="Pfam" id="PF03100">
    <property type="entry name" value="CcmE"/>
    <property type="match status" value="1"/>
</dbReference>
<evidence type="ECO:0000256" key="7">
    <source>
        <dbReference type="ARBA" id="ARBA00022748"/>
    </source>
</evidence>
<evidence type="ECO:0000256" key="5">
    <source>
        <dbReference type="ARBA" id="ARBA00022692"/>
    </source>
</evidence>
<feature type="topological domain" description="Extracellular" evidence="13">
    <location>
        <begin position="30"/>
        <end position="178"/>
    </location>
</feature>
<feature type="binding site" description="axial binding residue" evidence="13 14">
    <location>
        <position position="147"/>
    </location>
    <ligand>
        <name>heme</name>
        <dbReference type="ChEBI" id="CHEBI:30413"/>
    </ligand>
    <ligandPart>
        <name>Fe</name>
        <dbReference type="ChEBI" id="CHEBI:18248"/>
    </ligandPart>
</feature>
<name>A0A099KJK1_COLPS</name>
<keyword evidence="11 13" id="KW-0472">Membrane</keyword>
<comment type="caution">
    <text evidence="17">The sequence shown here is derived from an EMBL/GenBank/DDBJ whole genome shotgun (WGS) entry which is preliminary data.</text>
</comment>
<dbReference type="HAMAP" id="MF_01959">
    <property type="entry name" value="CcmE"/>
    <property type="match status" value="1"/>
</dbReference>
<evidence type="ECO:0000256" key="3">
    <source>
        <dbReference type="ARBA" id="ARBA00022519"/>
    </source>
</evidence>
<dbReference type="Proteomes" id="UP000029868">
    <property type="component" value="Unassembled WGS sequence"/>
</dbReference>
<dbReference type="PATRIC" id="fig|28229.3.peg.3609"/>
<evidence type="ECO:0000256" key="15">
    <source>
        <dbReference type="SAM" id="MobiDB-lite"/>
    </source>
</evidence>
<keyword evidence="9 13" id="KW-1133">Transmembrane helix</keyword>
<evidence type="ECO:0000256" key="16">
    <source>
        <dbReference type="SAM" id="Phobius"/>
    </source>
</evidence>
<dbReference type="PANTHER" id="PTHR34128">
    <property type="entry name" value="CYTOCHROME C-TYPE BIOGENESIS PROTEIN CCME HOMOLOG, MITOCHONDRIAL"/>
    <property type="match status" value="1"/>
</dbReference>
<evidence type="ECO:0000313" key="18">
    <source>
        <dbReference type="Proteomes" id="UP000029868"/>
    </source>
</evidence>
<proteinExistence type="inferred from homology"/>
<comment type="function">
    <text evidence="12 13">Heme chaperone required for the biogenesis of c-type cytochromes. Transiently binds heme delivered by CcmC and transfers the heme to apo-cytochromes in a process facilitated by CcmF and CcmH.</text>
</comment>
<accession>A0A099KJK1</accession>
<dbReference type="FunFam" id="2.40.50.140:FF:000104">
    <property type="entry name" value="Cytochrome c-type biogenesis protein CcmE"/>
    <property type="match status" value="1"/>
</dbReference>
<dbReference type="GO" id="GO:0017004">
    <property type="term" value="P:cytochrome complex assembly"/>
    <property type="evidence" value="ECO:0007669"/>
    <property type="project" value="UniProtKB-KW"/>
</dbReference>
<dbReference type="NCBIfam" id="NF009638">
    <property type="entry name" value="PRK13165.1"/>
    <property type="match status" value="1"/>
</dbReference>
<keyword evidence="3" id="KW-0997">Cell inner membrane</keyword>
<keyword evidence="8 13" id="KW-0735">Signal-anchor</keyword>
<dbReference type="InterPro" id="IPR004329">
    <property type="entry name" value="CcmE"/>
</dbReference>
<sequence>MNPRRKKRLAIVGSILIGIGAVAGLVLYALSQNIDLFFTPSEITQGKKETGLKPSLGQRIRIGGLVVPGTVKRDPESLKVSFKLSDMTMPIVFKDSDPMVTVYYEGILPDLFREGQGIVANGTLAEHPPTGLSIEASEVLAKHDENYMPAELAEAAGQKHDKATYSEKQLESKKANSY</sequence>
<protein>
    <recommendedName>
        <fullName evidence="13">Cytochrome c-type biogenesis protein CcmE</fullName>
    </recommendedName>
    <alternativeName>
        <fullName evidence="13">Cytochrome c maturation protein E</fullName>
    </alternativeName>
    <alternativeName>
        <fullName evidence="13">Heme chaperone CcmE</fullName>
    </alternativeName>
</protein>
<dbReference type="SUPFAM" id="SSF82093">
    <property type="entry name" value="Heme chaperone CcmE"/>
    <property type="match status" value="1"/>
</dbReference>
<evidence type="ECO:0000256" key="13">
    <source>
        <dbReference type="HAMAP-Rule" id="MF_01959"/>
    </source>
</evidence>
<feature type="compositionally biased region" description="Basic and acidic residues" evidence="15">
    <location>
        <begin position="157"/>
        <end position="178"/>
    </location>
</feature>
<keyword evidence="5 13" id="KW-0812">Transmembrane</keyword>
<dbReference type="GO" id="GO:0005886">
    <property type="term" value="C:plasma membrane"/>
    <property type="evidence" value="ECO:0007669"/>
    <property type="project" value="UniProtKB-SubCell"/>
</dbReference>
<keyword evidence="10 13" id="KW-0408">Iron</keyword>
<reference evidence="17 18" key="1">
    <citation type="submission" date="2014-08" db="EMBL/GenBank/DDBJ databases">
        <title>Genomic and Phenotypic Diversity of Colwellia psychrerythraea strains from Disparate Marine Basins.</title>
        <authorList>
            <person name="Techtmann S.M."/>
            <person name="Stelling S.C."/>
            <person name="Utturkar S.M."/>
            <person name="Alshibli N."/>
            <person name="Harris A."/>
            <person name="Brown S.D."/>
            <person name="Hazen T.C."/>
        </authorList>
    </citation>
    <scope>NUCLEOTIDE SEQUENCE [LARGE SCALE GENOMIC DNA]</scope>
    <source>
        <strain evidence="17 18">GAB14E</strain>
    </source>
</reference>
<comment type="subcellular location">
    <subcellularLocation>
        <location evidence="1">Cell inner membrane</location>
    </subcellularLocation>
    <subcellularLocation>
        <location evidence="13">Cell membrane</location>
        <topology evidence="13">Single-pass type II membrane protein</topology>
    </subcellularLocation>
</comment>
<dbReference type="AlphaFoldDB" id="A0A099KJK1"/>
<keyword evidence="2 13" id="KW-1003">Cell membrane</keyword>
<evidence type="ECO:0000256" key="14">
    <source>
        <dbReference type="PIRSR" id="PIRSR604329-50"/>
    </source>
</evidence>
<comment type="similarity">
    <text evidence="13">Belongs to the CcmE/CycJ family.</text>
</comment>
<evidence type="ECO:0000256" key="6">
    <source>
        <dbReference type="ARBA" id="ARBA00022723"/>
    </source>
</evidence>
<dbReference type="EMBL" id="JQEC01000047">
    <property type="protein sequence ID" value="KGJ90445.1"/>
    <property type="molecule type" value="Genomic_DNA"/>
</dbReference>